<evidence type="ECO:0000313" key="2">
    <source>
        <dbReference type="Proteomes" id="UP001057402"/>
    </source>
</evidence>
<comment type="caution">
    <text evidence="1">The sequence shown here is derived from an EMBL/GenBank/DDBJ whole genome shotgun (WGS) entry which is preliminary data.</text>
</comment>
<dbReference type="EMBL" id="CM042889">
    <property type="protein sequence ID" value="KAI4319599.1"/>
    <property type="molecule type" value="Genomic_DNA"/>
</dbReference>
<reference evidence="2" key="1">
    <citation type="journal article" date="2023" name="Front. Plant Sci.">
        <title>Chromosomal-level genome assembly of Melastoma candidum provides insights into trichome evolution.</title>
        <authorList>
            <person name="Zhong Y."/>
            <person name="Wu W."/>
            <person name="Sun C."/>
            <person name="Zou P."/>
            <person name="Liu Y."/>
            <person name="Dai S."/>
            <person name="Zhou R."/>
        </authorList>
    </citation>
    <scope>NUCLEOTIDE SEQUENCE [LARGE SCALE GENOMIC DNA]</scope>
</reference>
<dbReference type="Proteomes" id="UP001057402">
    <property type="component" value="Chromosome 10"/>
</dbReference>
<gene>
    <name evidence="1" type="ORF">MLD38_033180</name>
</gene>
<name>A0ACB9M8J8_9MYRT</name>
<organism evidence="1 2">
    <name type="scientific">Melastoma candidum</name>
    <dbReference type="NCBI Taxonomy" id="119954"/>
    <lineage>
        <taxon>Eukaryota</taxon>
        <taxon>Viridiplantae</taxon>
        <taxon>Streptophyta</taxon>
        <taxon>Embryophyta</taxon>
        <taxon>Tracheophyta</taxon>
        <taxon>Spermatophyta</taxon>
        <taxon>Magnoliopsida</taxon>
        <taxon>eudicotyledons</taxon>
        <taxon>Gunneridae</taxon>
        <taxon>Pentapetalae</taxon>
        <taxon>rosids</taxon>
        <taxon>malvids</taxon>
        <taxon>Myrtales</taxon>
        <taxon>Melastomataceae</taxon>
        <taxon>Melastomatoideae</taxon>
        <taxon>Melastomateae</taxon>
        <taxon>Melastoma</taxon>
    </lineage>
</organism>
<keyword evidence="2" id="KW-1185">Reference proteome</keyword>
<sequence length="202" mass="22709">MLEPPQLRTFHSPQIFTTLNKMPATSLKLMSLLHSLVSSHACRVFRALSRAKSLLVDFLREGQLVRCRGSCYPRSYTYYGGSFRFHYNWCSSRSFSIPNSVSLDGLRPNYLQYDAATWNVAEGQEEEEGGGGGSVGLSGYLRWLEERKKPGNDNGEKASIGGGGGSEIDEMADVFIAMCREKFVLEKQESNRRFQEMLARSI</sequence>
<protein>
    <submittedName>
        <fullName evidence="1">Uncharacterized protein</fullName>
    </submittedName>
</protein>
<accession>A0ACB9M8J8</accession>
<proteinExistence type="predicted"/>
<evidence type="ECO:0000313" key="1">
    <source>
        <dbReference type="EMBL" id="KAI4319599.1"/>
    </source>
</evidence>